<dbReference type="AlphaFoldDB" id="D6XXN3"/>
<dbReference type="PROSITE" id="PS50111">
    <property type="entry name" value="CHEMOTAXIS_TRANSDUC_2"/>
    <property type="match status" value="1"/>
</dbReference>
<keyword evidence="4" id="KW-0812">Transmembrane</keyword>
<feature type="coiled-coil region" evidence="3">
    <location>
        <begin position="449"/>
        <end position="490"/>
    </location>
</feature>
<dbReference type="HOGENOM" id="CLU_000445_107_18_9"/>
<evidence type="ECO:0000313" key="7">
    <source>
        <dbReference type="Proteomes" id="UP000000271"/>
    </source>
</evidence>
<dbReference type="GO" id="GO:0007165">
    <property type="term" value="P:signal transduction"/>
    <property type="evidence" value="ECO:0007669"/>
    <property type="project" value="UniProtKB-KW"/>
</dbReference>
<dbReference type="SUPFAM" id="SSF58104">
    <property type="entry name" value="Methyl-accepting chemotaxis protein (MCP) signaling domain"/>
    <property type="match status" value="1"/>
</dbReference>
<dbReference type="eggNOG" id="COG0840">
    <property type="taxonomic scope" value="Bacteria"/>
</dbReference>
<dbReference type="GO" id="GO:0016020">
    <property type="term" value="C:membrane"/>
    <property type="evidence" value="ECO:0007669"/>
    <property type="project" value="InterPro"/>
</dbReference>
<feature type="transmembrane region" description="Helical" evidence="4">
    <location>
        <begin position="17"/>
        <end position="37"/>
    </location>
</feature>
<dbReference type="InterPro" id="IPR004089">
    <property type="entry name" value="MCPsignal_dom"/>
</dbReference>
<evidence type="ECO:0000256" key="3">
    <source>
        <dbReference type="SAM" id="Coils"/>
    </source>
</evidence>
<accession>D6XXN3</accession>
<organism evidence="6 7">
    <name type="scientific">Bacillus selenitireducens (strain ATCC 700615 / DSM 15326 / MLS10)</name>
    <dbReference type="NCBI Taxonomy" id="439292"/>
    <lineage>
        <taxon>Bacteria</taxon>
        <taxon>Bacillati</taxon>
        <taxon>Bacillota</taxon>
        <taxon>Bacilli</taxon>
        <taxon>Bacillales</taxon>
        <taxon>Bacillaceae</taxon>
        <taxon>Salisediminibacterium</taxon>
    </lineage>
</organism>
<feature type="domain" description="Methyl-accepting transducer" evidence="5">
    <location>
        <begin position="210"/>
        <end position="460"/>
    </location>
</feature>
<keyword evidence="3" id="KW-0175">Coiled coil</keyword>
<reference evidence="6" key="1">
    <citation type="submission" date="2009-10" db="EMBL/GenBank/DDBJ databases">
        <title>Complete sequence of Bacillus selenitireducens MLS10.</title>
        <authorList>
            <consortium name="US DOE Joint Genome Institute"/>
            <person name="Lucas S."/>
            <person name="Copeland A."/>
            <person name="Lapidus A."/>
            <person name="Glavina del Rio T."/>
            <person name="Dalin E."/>
            <person name="Tice H."/>
            <person name="Bruce D."/>
            <person name="Goodwin L."/>
            <person name="Pitluck S."/>
            <person name="Sims D."/>
            <person name="Brettin T."/>
            <person name="Detter J.C."/>
            <person name="Han C."/>
            <person name="Larimer F."/>
            <person name="Land M."/>
            <person name="Hauser L."/>
            <person name="Kyrpides N."/>
            <person name="Ovchinnikova G."/>
            <person name="Stolz J."/>
        </authorList>
    </citation>
    <scope>NUCLEOTIDE SEQUENCE [LARGE SCALE GENOMIC DNA]</scope>
    <source>
        <strain evidence="6">MLS10</strain>
    </source>
</reference>
<dbReference type="STRING" id="439292.Bsel_2575"/>
<evidence type="ECO:0000256" key="2">
    <source>
        <dbReference type="PROSITE-ProRule" id="PRU00284"/>
    </source>
</evidence>
<dbReference type="RefSeq" id="WP_013173497.1">
    <property type="nucleotide sequence ID" value="NC_014219.1"/>
</dbReference>
<feature type="transmembrane region" description="Helical" evidence="4">
    <location>
        <begin position="72"/>
        <end position="105"/>
    </location>
</feature>
<dbReference type="KEGG" id="bse:Bsel_2575"/>
<feature type="transmembrane region" description="Helical" evidence="4">
    <location>
        <begin position="111"/>
        <end position="131"/>
    </location>
</feature>
<protein>
    <submittedName>
        <fullName evidence="6">Methyl-accepting chemotaxis sensory transducer</fullName>
    </submittedName>
</protein>
<gene>
    <name evidence="6" type="ordered locus">Bsel_2575</name>
</gene>
<dbReference type="Proteomes" id="UP000000271">
    <property type="component" value="Chromosome"/>
</dbReference>
<name>D6XXN3_BACIE</name>
<evidence type="ECO:0000313" key="6">
    <source>
        <dbReference type="EMBL" id="ADI00076.1"/>
    </source>
</evidence>
<dbReference type="EMBL" id="CP001791">
    <property type="protein sequence ID" value="ADI00076.1"/>
    <property type="molecule type" value="Genomic_DNA"/>
</dbReference>
<sequence>MNSVQDMMLSDLQKKNVLTITALAISLASGLVLNIVVEDAVKAWLYGIQLLIVTALFVILKFAVNKEGWFPYLLILSTALFAYTVIYVTGGGLEVTIMFFFLLILATVHMYRSLFLIGFLLGGIGIGLNTFETTMYQEVLAEYFPSVLLLYFLIALLAYVLIHLNNKQFAELIRFLEQAEEDQQVKEKRQVRFQEKVNRMGLQFISISERIQENIQSQSEMTDAVNDVTTGSMEQTEKITSISEHARETREKMGEVMTRSDSLKREFDQMKSSANQGKDESLELTDQMETFRRHVSQLSALFHELSGKIQETNTFSNEIIQISEQTNLLALNASIEAARAGEAGKGFSVVADEIRKLAESSNRSAEKITSNLKDVTATNEAALNKMNENTDMLSSNVEKTKAVNGYFNELSAAVAKIEAVFETFSAHSRDVVLQSEQVEGATGDLAAIIEEASASLEEINASVESLNTRNTSIEEMLNETEADVKSLLHESE</sequence>
<dbReference type="SMART" id="SM00283">
    <property type="entry name" value="MA"/>
    <property type="match status" value="1"/>
</dbReference>
<dbReference type="Pfam" id="PF00015">
    <property type="entry name" value="MCPsignal"/>
    <property type="match status" value="1"/>
</dbReference>
<dbReference type="PANTHER" id="PTHR32089:SF114">
    <property type="entry name" value="METHYL-ACCEPTING CHEMOTAXIS PROTEIN MCPB"/>
    <property type="match status" value="1"/>
</dbReference>
<evidence type="ECO:0000259" key="5">
    <source>
        <dbReference type="PROSITE" id="PS50111"/>
    </source>
</evidence>
<dbReference type="OrthoDB" id="242546at2"/>
<dbReference type="PANTHER" id="PTHR32089">
    <property type="entry name" value="METHYL-ACCEPTING CHEMOTAXIS PROTEIN MCPB"/>
    <property type="match status" value="1"/>
</dbReference>
<keyword evidence="1 2" id="KW-0807">Transducer</keyword>
<evidence type="ECO:0000256" key="4">
    <source>
        <dbReference type="SAM" id="Phobius"/>
    </source>
</evidence>
<feature type="transmembrane region" description="Helical" evidence="4">
    <location>
        <begin position="43"/>
        <end position="60"/>
    </location>
</feature>
<keyword evidence="7" id="KW-1185">Reference proteome</keyword>
<keyword evidence="4" id="KW-0472">Membrane</keyword>
<feature type="transmembrane region" description="Helical" evidence="4">
    <location>
        <begin position="143"/>
        <end position="162"/>
    </location>
</feature>
<proteinExistence type="predicted"/>
<evidence type="ECO:0000256" key="1">
    <source>
        <dbReference type="ARBA" id="ARBA00023224"/>
    </source>
</evidence>
<dbReference type="Gene3D" id="1.10.287.950">
    <property type="entry name" value="Methyl-accepting chemotaxis protein"/>
    <property type="match status" value="1"/>
</dbReference>
<keyword evidence="4" id="KW-1133">Transmembrane helix</keyword>